<protein>
    <submittedName>
        <fullName evidence="1">Uncharacterized protein</fullName>
    </submittedName>
</protein>
<accession>V2WMM4</accession>
<sequence>TRLAGPVGLAPTHGEQPKCSPIDVVAVNDSTPAQHLRFISAIISLAPEPSPQICPCALISGRAYPARAKIHLEVEEVLSYDHDGEAERRDNEKKMDPYVTFNDRNKNVLCAPLIPDLNHLSESPLR</sequence>
<evidence type="ECO:0000313" key="2">
    <source>
        <dbReference type="Proteomes" id="UP000017559"/>
    </source>
</evidence>
<dbReference type="HOGENOM" id="CLU_1986884_0_0_1"/>
<organism evidence="1 2">
    <name type="scientific">Moniliophthora roreri (strain MCA 2997)</name>
    <name type="common">Cocoa frosty pod rot fungus</name>
    <name type="synonym">Crinipellis roreri</name>
    <dbReference type="NCBI Taxonomy" id="1381753"/>
    <lineage>
        <taxon>Eukaryota</taxon>
        <taxon>Fungi</taxon>
        <taxon>Dikarya</taxon>
        <taxon>Basidiomycota</taxon>
        <taxon>Agaricomycotina</taxon>
        <taxon>Agaricomycetes</taxon>
        <taxon>Agaricomycetidae</taxon>
        <taxon>Agaricales</taxon>
        <taxon>Marasmiineae</taxon>
        <taxon>Marasmiaceae</taxon>
        <taxon>Moniliophthora</taxon>
    </lineage>
</organism>
<gene>
    <name evidence="1" type="ORF">Moror_5359</name>
</gene>
<dbReference type="KEGG" id="mrr:Moror_5359"/>
<feature type="non-terminal residue" evidence="1">
    <location>
        <position position="1"/>
    </location>
</feature>
<keyword evidence="2" id="KW-1185">Reference proteome</keyword>
<dbReference type="Proteomes" id="UP000017559">
    <property type="component" value="Unassembled WGS sequence"/>
</dbReference>
<comment type="caution">
    <text evidence="1">The sequence shown here is derived from an EMBL/GenBank/DDBJ whole genome shotgun (WGS) entry which is preliminary data.</text>
</comment>
<dbReference type="EMBL" id="AWSO01002234">
    <property type="protein sequence ID" value="ESK81791.1"/>
    <property type="molecule type" value="Genomic_DNA"/>
</dbReference>
<proteinExistence type="predicted"/>
<name>V2WMM4_MONRO</name>
<evidence type="ECO:0000313" key="1">
    <source>
        <dbReference type="EMBL" id="ESK81791.1"/>
    </source>
</evidence>
<reference evidence="1 2" key="1">
    <citation type="journal article" date="2014" name="BMC Genomics">
        <title>Genome and secretome analysis of the hemibiotrophic fungal pathogen, Moniliophthora roreri, which causes frosty pod rot disease of cacao: mechanisms of the biotrophic and necrotrophic phases.</title>
        <authorList>
            <person name="Meinhardt L.W."/>
            <person name="Costa G.G.L."/>
            <person name="Thomazella D.P.T."/>
            <person name="Teixeira P.J.P.L."/>
            <person name="Carazzolle M.F."/>
            <person name="Schuster S.C."/>
            <person name="Carlson J.E."/>
            <person name="Guiltinan M.J."/>
            <person name="Mieczkowski P."/>
            <person name="Farmer A."/>
            <person name="Ramaraj T."/>
            <person name="Crozier J."/>
            <person name="Davis R.E."/>
            <person name="Shao J."/>
            <person name="Melnick R.L."/>
            <person name="Pereira G.A.G."/>
            <person name="Bailey B.A."/>
        </authorList>
    </citation>
    <scope>NUCLEOTIDE SEQUENCE [LARGE SCALE GENOMIC DNA]</scope>
    <source>
        <strain evidence="1 2">MCA 2997</strain>
    </source>
</reference>
<dbReference type="AlphaFoldDB" id="V2WMM4"/>